<evidence type="ECO:0000256" key="1">
    <source>
        <dbReference type="ARBA" id="ARBA00001526"/>
    </source>
</evidence>
<keyword evidence="8" id="KW-1185">Reference proteome</keyword>
<dbReference type="GO" id="GO:0030288">
    <property type="term" value="C:outer membrane-bounded periplasmic space"/>
    <property type="evidence" value="ECO:0007669"/>
    <property type="project" value="InterPro"/>
</dbReference>
<reference evidence="7 8" key="1">
    <citation type="submission" date="2019-03" db="EMBL/GenBank/DDBJ databases">
        <title>Genomic Encyclopedia of Type Strains, Phase IV (KMG-IV): sequencing the most valuable type-strain genomes for metagenomic binning, comparative biology and taxonomic classification.</title>
        <authorList>
            <person name="Goeker M."/>
        </authorList>
    </citation>
    <scope>NUCLEOTIDE SEQUENCE [LARGE SCALE GENOMIC DNA]</scope>
    <source>
        <strain evidence="7 8">LX-B</strain>
    </source>
</reference>
<dbReference type="InterPro" id="IPR012338">
    <property type="entry name" value="Beta-lactam/transpept-like"/>
</dbReference>
<dbReference type="AlphaFoldDB" id="A0A4R1S5F8"/>
<protein>
    <recommendedName>
        <fullName evidence="5">Beta-lactamase</fullName>
        <ecNumber evidence="5">3.5.2.6</ecNumber>
    </recommendedName>
</protein>
<dbReference type="PROSITE" id="PS00336">
    <property type="entry name" value="BETA_LACTAMASE_C"/>
    <property type="match status" value="1"/>
</dbReference>
<dbReference type="PANTHER" id="PTHR46825:SF9">
    <property type="entry name" value="BETA-LACTAMASE-RELATED DOMAIN-CONTAINING PROTEIN"/>
    <property type="match status" value="1"/>
</dbReference>
<organism evidence="7 8">
    <name type="scientific">Hydrogenispora ethanolica</name>
    <dbReference type="NCBI Taxonomy" id="1082276"/>
    <lineage>
        <taxon>Bacteria</taxon>
        <taxon>Bacillati</taxon>
        <taxon>Bacillota</taxon>
        <taxon>Hydrogenispora</taxon>
    </lineage>
</organism>
<comment type="similarity">
    <text evidence="2 5">Belongs to the class-C beta-lactamase family.</text>
</comment>
<dbReference type="InterPro" id="IPR001586">
    <property type="entry name" value="Beta-lactam_class-C_AS"/>
</dbReference>
<dbReference type="EMBL" id="SLUN01000004">
    <property type="protein sequence ID" value="TCL74264.1"/>
    <property type="molecule type" value="Genomic_DNA"/>
</dbReference>
<dbReference type="Pfam" id="PF00144">
    <property type="entry name" value="Beta-lactamase"/>
    <property type="match status" value="1"/>
</dbReference>
<gene>
    <name evidence="7" type="ORF">EDC14_1004202</name>
</gene>
<dbReference type="InterPro" id="IPR050491">
    <property type="entry name" value="AmpC-like"/>
</dbReference>
<keyword evidence="4 5" id="KW-0046">Antibiotic resistance</keyword>
<accession>A0A4R1S5F8</accession>
<evidence type="ECO:0000256" key="5">
    <source>
        <dbReference type="RuleBase" id="RU361140"/>
    </source>
</evidence>
<comment type="caution">
    <text evidence="7">The sequence shown here is derived from an EMBL/GenBank/DDBJ whole genome shotgun (WGS) entry which is preliminary data.</text>
</comment>
<evidence type="ECO:0000313" key="8">
    <source>
        <dbReference type="Proteomes" id="UP000295008"/>
    </source>
</evidence>
<dbReference type="SUPFAM" id="SSF56601">
    <property type="entry name" value="beta-lactamase/transpeptidase-like"/>
    <property type="match status" value="1"/>
</dbReference>
<keyword evidence="3 5" id="KW-0378">Hydrolase</keyword>
<dbReference type="GO" id="GO:0017001">
    <property type="term" value="P:antibiotic catabolic process"/>
    <property type="evidence" value="ECO:0007669"/>
    <property type="project" value="InterPro"/>
</dbReference>
<evidence type="ECO:0000256" key="3">
    <source>
        <dbReference type="ARBA" id="ARBA00022801"/>
    </source>
</evidence>
<evidence type="ECO:0000313" key="7">
    <source>
        <dbReference type="EMBL" id="TCL74264.1"/>
    </source>
</evidence>
<dbReference type="Gene3D" id="3.40.710.10">
    <property type="entry name" value="DD-peptidase/beta-lactamase superfamily"/>
    <property type="match status" value="1"/>
</dbReference>
<evidence type="ECO:0000259" key="6">
    <source>
        <dbReference type="Pfam" id="PF00144"/>
    </source>
</evidence>
<evidence type="ECO:0000256" key="4">
    <source>
        <dbReference type="ARBA" id="ARBA00023251"/>
    </source>
</evidence>
<proteinExistence type="inferred from homology"/>
<dbReference type="Proteomes" id="UP000295008">
    <property type="component" value="Unassembled WGS sequence"/>
</dbReference>
<dbReference type="InterPro" id="IPR001466">
    <property type="entry name" value="Beta-lactam-related"/>
</dbReference>
<dbReference type="GO" id="GO:0046677">
    <property type="term" value="P:response to antibiotic"/>
    <property type="evidence" value="ECO:0007669"/>
    <property type="project" value="UniProtKB-UniRule"/>
</dbReference>
<feature type="domain" description="Beta-lactamase-related" evidence="6">
    <location>
        <begin position="43"/>
        <end position="310"/>
    </location>
</feature>
<evidence type="ECO:0000256" key="2">
    <source>
        <dbReference type="ARBA" id="ARBA00007840"/>
    </source>
</evidence>
<dbReference type="EC" id="3.5.2.6" evidence="5"/>
<dbReference type="GO" id="GO:0008800">
    <property type="term" value="F:beta-lactamase activity"/>
    <property type="evidence" value="ECO:0007669"/>
    <property type="project" value="UniProtKB-UniRule"/>
</dbReference>
<comment type="catalytic activity">
    <reaction evidence="1 5">
        <text>a beta-lactam + H2O = a substituted beta-amino acid</text>
        <dbReference type="Rhea" id="RHEA:20401"/>
        <dbReference type="ChEBI" id="CHEBI:15377"/>
        <dbReference type="ChEBI" id="CHEBI:35627"/>
        <dbReference type="ChEBI" id="CHEBI:140347"/>
        <dbReference type="EC" id="3.5.2.6"/>
    </reaction>
</comment>
<dbReference type="PANTHER" id="PTHR46825">
    <property type="entry name" value="D-ALANYL-D-ALANINE-CARBOXYPEPTIDASE/ENDOPEPTIDASE AMPH"/>
    <property type="match status" value="1"/>
</dbReference>
<name>A0A4R1S5F8_HYDET</name>
<sequence>MIQRYARDKSDLKLTIGVLKSDKINYKLFGANSKELEPVEYEYEIGSISKTFTASMLCKAIADGRVNLDDSITKYLPLDSNTFYPTILHLATHTSGYGEYPFDSSTLSEKEQEKINDDFYKKRLNIYRGINSASLLDKLKSHILKDKPYDWEYSNFGFAVLGTLLGEVYHTSYKLLAENFIENDLGLTKTRLGNGIGNLSHYWTWNDDDAYFAAGGFISTVTDLLQYGRMHLHNSPNYLALSHKTYRTFKKAGFSMGLGWIIDPQTGYLWHNGGTSSYKSFLGIDKEHKTVVVVLSNYPTNDNSKEDDALDILGYRLLDSLSNDDRDVFNVLE</sequence>